<gene>
    <name evidence="2" type="ORF">EB796_019804</name>
</gene>
<reference evidence="2" key="1">
    <citation type="submission" date="2020-06" db="EMBL/GenBank/DDBJ databases">
        <title>Draft genome of Bugula neritina, a colonial animal packing powerful symbionts and potential medicines.</title>
        <authorList>
            <person name="Rayko M."/>
        </authorList>
    </citation>
    <scope>NUCLEOTIDE SEQUENCE [LARGE SCALE GENOMIC DNA]</scope>
    <source>
        <strain evidence="2">Kwan_BN1</strain>
    </source>
</reference>
<accession>A0A7J7J8H3</accession>
<evidence type="ECO:0000256" key="1">
    <source>
        <dbReference type="SAM" id="MobiDB-lite"/>
    </source>
</evidence>
<feature type="compositionally biased region" description="Basic and acidic residues" evidence="1">
    <location>
        <begin position="494"/>
        <end position="503"/>
    </location>
</feature>
<evidence type="ECO:0000313" key="2">
    <source>
        <dbReference type="EMBL" id="KAF6021881.1"/>
    </source>
</evidence>
<evidence type="ECO:0000313" key="3">
    <source>
        <dbReference type="Proteomes" id="UP000593567"/>
    </source>
</evidence>
<proteinExistence type="predicted"/>
<dbReference type="AlphaFoldDB" id="A0A7J7J8H3"/>
<feature type="region of interest" description="Disordered" evidence="1">
    <location>
        <begin position="475"/>
        <end position="503"/>
    </location>
</feature>
<feature type="region of interest" description="Disordered" evidence="1">
    <location>
        <begin position="381"/>
        <end position="420"/>
    </location>
</feature>
<organism evidence="2 3">
    <name type="scientific">Bugula neritina</name>
    <name type="common">Brown bryozoan</name>
    <name type="synonym">Sertularia neritina</name>
    <dbReference type="NCBI Taxonomy" id="10212"/>
    <lineage>
        <taxon>Eukaryota</taxon>
        <taxon>Metazoa</taxon>
        <taxon>Spiralia</taxon>
        <taxon>Lophotrochozoa</taxon>
        <taxon>Bryozoa</taxon>
        <taxon>Gymnolaemata</taxon>
        <taxon>Cheilostomatida</taxon>
        <taxon>Flustrina</taxon>
        <taxon>Buguloidea</taxon>
        <taxon>Bugulidae</taxon>
        <taxon>Bugula</taxon>
    </lineage>
</organism>
<feature type="compositionally biased region" description="Polar residues" evidence="1">
    <location>
        <begin position="395"/>
        <end position="417"/>
    </location>
</feature>
<keyword evidence="3" id="KW-1185">Reference proteome</keyword>
<feature type="region of interest" description="Disordered" evidence="1">
    <location>
        <begin position="160"/>
        <end position="200"/>
    </location>
</feature>
<dbReference type="EMBL" id="VXIV02002941">
    <property type="protein sequence ID" value="KAF6021881.1"/>
    <property type="molecule type" value="Genomic_DNA"/>
</dbReference>
<dbReference type="OrthoDB" id="6129702at2759"/>
<comment type="caution">
    <text evidence="2">The sequence shown here is derived from an EMBL/GenBank/DDBJ whole genome shotgun (WGS) entry which is preliminary data.</text>
</comment>
<feature type="compositionally biased region" description="Basic and acidic residues" evidence="1">
    <location>
        <begin position="160"/>
        <end position="197"/>
    </location>
</feature>
<name>A0A7J7J8H3_BUGNE</name>
<dbReference type="Proteomes" id="UP000593567">
    <property type="component" value="Unassembled WGS sequence"/>
</dbReference>
<protein>
    <submittedName>
        <fullName evidence="2">Uncharacterized protein</fullName>
    </submittedName>
</protein>
<sequence>MNNIPVMNDYHYYTTACCSQITQQIENNMADSAVEVSLAGVETQLVNGDGPHTPVMGTTQLSGASSNMTSNLKVVEATDHSICHKQVTFEEETNQNVESPSNKPEVVLSSNQQANINKKEAALAFEKLIQGRLPGKDEPQQLVEPKQNKVIEKTTHIVTRSEPKADADNSPQDKHVAENEPVARTDVMREADTNDEHEYPEEGLTKAILSKFKNKKYETTPIYREEVNPSTGISVKDISSQLKKIPSLMSTSVSQAADIDDEISETKGGVYENDEEELPPVGLTRNLLSAFKELQRSGENTPLKQQSRVGSTSNVSEYLNMYKEASGSCSENLPILLKNVARESDTVCEKEELPVRGTAKNLLNMFTKVNEDTKNMKAQLHKPSGVAKTQWKPKNLQSKSPKQLSVATNSNSVTESAKATEVCKENDGQVNEEELPTSGCTQGLLDKFSEMNSKAVKGNADVANESLEKTWFKQMEQKDNSSTQHYPSAAARKPLRDDPKKVS</sequence>